<dbReference type="GO" id="GO:0015086">
    <property type="term" value="F:cadmium ion transmembrane transporter activity"/>
    <property type="evidence" value="ECO:0007669"/>
    <property type="project" value="TreeGrafter"/>
</dbReference>
<feature type="transmembrane region" description="Helical" evidence="6">
    <location>
        <begin position="12"/>
        <end position="32"/>
    </location>
</feature>
<feature type="transmembrane region" description="Helical" evidence="6">
    <location>
        <begin position="79"/>
        <end position="104"/>
    </location>
</feature>
<comment type="subcellular location">
    <subcellularLocation>
        <location evidence="1">Membrane</location>
        <topology evidence="1">Multi-pass membrane protein</topology>
    </subcellularLocation>
</comment>
<evidence type="ECO:0000256" key="2">
    <source>
        <dbReference type="ARBA" id="ARBA00022448"/>
    </source>
</evidence>
<proteinExistence type="predicted"/>
<keyword evidence="5 6" id="KW-0472">Membrane</keyword>
<dbReference type="GO" id="GO:0015093">
    <property type="term" value="F:ferrous iron transmembrane transporter activity"/>
    <property type="evidence" value="ECO:0007669"/>
    <property type="project" value="TreeGrafter"/>
</dbReference>
<protein>
    <recommendedName>
        <fullName evidence="7">Cation efflux protein transmembrane domain-containing protein</fullName>
    </recommendedName>
</protein>
<dbReference type="OrthoDB" id="9810598at2"/>
<dbReference type="EMBL" id="CP034562">
    <property type="protein sequence ID" value="AZQ61687.1"/>
    <property type="molecule type" value="Genomic_DNA"/>
</dbReference>
<keyword evidence="9" id="KW-1185">Reference proteome</keyword>
<dbReference type="Proteomes" id="UP000267268">
    <property type="component" value="Chromosome 1"/>
</dbReference>
<dbReference type="InterPro" id="IPR058533">
    <property type="entry name" value="Cation_efflux_TM"/>
</dbReference>
<accession>A0A3S9P0H0</accession>
<evidence type="ECO:0000256" key="3">
    <source>
        <dbReference type="ARBA" id="ARBA00022692"/>
    </source>
</evidence>
<dbReference type="Pfam" id="PF01545">
    <property type="entry name" value="Cation_efflux"/>
    <property type="match status" value="1"/>
</dbReference>
<gene>
    <name evidence="8" type="ORF">EI427_05400</name>
</gene>
<dbReference type="GO" id="GO:0005886">
    <property type="term" value="C:plasma membrane"/>
    <property type="evidence" value="ECO:0007669"/>
    <property type="project" value="TreeGrafter"/>
</dbReference>
<feature type="transmembrane region" description="Helical" evidence="6">
    <location>
        <begin position="185"/>
        <end position="205"/>
    </location>
</feature>
<feature type="transmembrane region" description="Helical" evidence="6">
    <location>
        <begin position="116"/>
        <end position="138"/>
    </location>
</feature>
<keyword evidence="4 6" id="KW-1133">Transmembrane helix</keyword>
<organism evidence="8 9">
    <name type="scientific">Flammeovirga pectinis</name>
    <dbReference type="NCBI Taxonomy" id="2494373"/>
    <lineage>
        <taxon>Bacteria</taxon>
        <taxon>Pseudomonadati</taxon>
        <taxon>Bacteroidota</taxon>
        <taxon>Cytophagia</taxon>
        <taxon>Cytophagales</taxon>
        <taxon>Flammeovirgaceae</taxon>
        <taxon>Flammeovirga</taxon>
    </lineage>
</organism>
<dbReference type="PANTHER" id="PTHR43840:SF15">
    <property type="entry name" value="MITOCHONDRIAL METAL TRANSPORTER 1-RELATED"/>
    <property type="match status" value="1"/>
</dbReference>
<reference evidence="8 9" key="1">
    <citation type="submission" date="2018-12" db="EMBL/GenBank/DDBJ databases">
        <title>Flammeovirga pectinis sp. nov., isolated from the gut of the Korean scallop, Patinopecten yessoensis.</title>
        <authorList>
            <person name="Bae J.-W."/>
            <person name="Jeong Y.-S."/>
            <person name="Kang W."/>
        </authorList>
    </citation>
    <scope>NUCLEOTIDE SEQUENCE [LARGE SCALE GENOMIC DNA]</scope>
    <source>
        <strain evidence="8 9">L12M1</strain>
    </source>
</reference>
<name>A0A3S9P0H0_9BACT</name>
<evidence type="ECO:0000313" key="8">
    <source>
        <dbReference type="EMBL" id="AZQ61687.1"/>
    </source>
</evidence>
<evidence type="ECO:0000313" key="9">
    <source>
        <dbReference type="Proteomes" id="UP000267268"/>
    </source>
</evidence>
<dbReference type="SUPFAM" id="SSF161111">
    <property type="entry name" value="Cation efflux protein transmembrane domain-like"/>
    <property type="match status" value="1"/>
</dbReference>
<feature type="domain" description="Cation efflux protein transmembrane" evidence="7">
    <location>
        <begin position="13"/>
        <end position="218"/>
    </location>
</feature>
<evidence type="ECO:0000256" key="6">
    <source>
        <dbReference type="SAM" id="Phobius"/>
    </source>
</evidence>
<dbReference type="GO" id="GO:0006882">
    <property type="term" value="P:intracellular zinc ion homeostasis"/>
    <property type="evidence" value="ECO:0007669"/>
    <property type="project" value="TreeGrafter"/>
</dbReference>
<feature type="transmembrane region" description="Helical" evidence="6">
    <location>
        <begin position="38"/>
        <end position="58"/>
    </location>
</feature>
<keyword evidence="2" id="KW-0813">Transport</keyword>
<dbReference type="Gene3D" id="1.20.1510.10">
    <property type="entry name" value="Cation efflux protein transmembrane domain"/>
    <property type="match status" value="1"/>
</dbReference>
<dbReference type="RefSeq" id="WP_126612436.1">
    <property type="nucleotide sequence ID" value="NZ_CP034562.1"/>
</dbReference>
<evidence type="ECO:0000256" key="4">
    <source>
        <dbReference type="ARBA" id="ARBA00022989"/>
    </source>
</evidence>
<keyword evidence="3 6" id="KW-0812">Transmembrane</keyword>
<sequence>MMNEDIIERKALKFGIVANLLMAIAGWVTYYFSNSDAMLLDGNFSLISALATFGAIIIGKKKHTRTSLFPFGKYVFESFFVFFKGILIFGITIVAVVQSCIKIINYFNGEAITPIVIHSILYYTVVIAIISFGIAYYYKNQNQKIGLNSPILSVETKSSVIDGFLTVGIGVSLLLVSLISEDSVLSFLKYIGDSIIVLIMGVVLINTPIKIIKDAFIELGGGVLQDKKSYDKIEKIISENLPSIYNEHQNYISKLGSNYFVALYVSTSEKNINVNELLQTRTKISAALAPSFPTHNIEIIIND</sequence>
<evidence type="ECO:0000259" key="7">
    <source>
        <dbReference type="Pfam" id="PF01545"/>
    </source>
</evidence>
<evidence type="ECO:0000256" key="5">
    <source>
        <dbReference type="ARBA" id="ARBA00023136"/>
    </source>
</evidence>
<dbReference type="AlphaFoldDB" id="A0A3S9P0H0"/>
<feature type="transmembrane region" description="Helical" evidence="6">
    <location>
        <begin position="159"/>
        <end position="179"/>
    </location>
</feature>
<dbReference type="KEGG" id="fll:EI427_05400"/>
<evidence type="ECO:0000256" key="1">
    <source>
        <dbReference type="ARBA" id="ARBA00004141"/>
    </source>
</evidence>
<dbReference type="InterPro" id="IPR050291">
    <property type="entry name" value="CDF_Transporter"/>
</dbReference>
<dbReference type="InterPro" id="IPR027469">
    <property type="entry name" value="Cation_efflux_TMD_sf"/>
</dbReference>
<dbReference type="PANTHER" id="PTHR43840">
    <property type="entry name" value="MITOCHONDRIAL METAL TRANSPORTER 1-RELATED"/>
    <property type="match status" value="1"/>
</dbReference>
<dbReference type="GO" id="GO:0015341">
    <property type="term" value="F:zinc efflux antiporter activity"/>
    <property type="evidence" value="ECO:0007669"/>
    <property type="project" value="TreeGrafter"/>
</dbReference>